<evidence type="ECO:0008006" key="4">
    <source>
        <dbReference type="Google" id="ProtNLM"/>
    </source>
</evidence>
<proteinExistence type="predicted"/>
<feature type="signal peptide" evidence="1">
    <location>
        <begin position="1"/>
        <end position="24"/>
    </location>
</feature>
<feature type="chain" id="PRO_5045730005" description="Sensor domain-containing protein" evidence="1">
    <location>
        <begin position="25"/>
        <end position="223"/>
    </location>
</feature>
<organism evidence="2 3">
    <name type="scientific">Nocardioides zeicaulis</name>
    <dbReference type="NCBI Taxonomy" id="1776857"/>
    <lineage>
        <taxon>Bacteria</taxon>
        <taxon>Bacillati</taxon>
        <taxon>Actinomycetota</taxon>
        <taxon>Actinomycetes</taxon>
        <taxon>Propionibacteriales</taxon>
        <taxon>Nocardioidaceae</taxon>
        <taxon>Nocardioides</taxon>
    </lineage>
</organism>
<comment type="caution">
    <text evidence="2">The sequence shown here is derived from an EMBL/GenBank/DDBJ whole genome shotgun (WGS) entry which is preliminary data.</text>
</comment>
<sequence length="223" mass="22901">MRSRARLPYAALACLLALAGCRGADAPAEAPARPVAAATGTVIPDDFPLAAGMGATGDAVPTARTGTGLRGLELCGETPLRGLTVRDRMVADNSGGEAADTRELVLLGSADEAAEVARTMRTLVEECDRPTLSDSDARTRTEVLGSPFGPAPAVALQQTWTFDGRPADGSMLVHVVPDGAALLVASTYGAWSREEADQAVAETSDALRDTVTALARLEDGGTP</sequence>
<evidence type="ECO:0000313" key="3">
    <source>
        <dbReference type="Proteomes" id="UP001589698"/>
    </source>
</evidence>
<keyword evidence="3" id="KW-1185">Reference proteome</keyword>
<evidence type="ECO:0000256" key="1">
    <source>
        <dbReference type="SAM" id="SignalP"/>
    </source>
</evidence>
<evidence type="ECO:0000313" key="2">
    <source>
        <dbReference type="EMBL" id="MFC0224474.1"/>
    </source>
</evidence>
<gene>
    <name evidence="2" type="ORF">ACFFJG_18450</name>
</gene>
<dbReference type="EMBL" id="JBHLXH010000002">
    <property type="protein sequence ID" value="MFC0224474.1"/>
    <property type="molecule type" value="Genomic_DNA"/>
</dbReference>
<keyword evidence="1" id="KW-0732">Signal</keyword>
<protein>
    <recommendedName>
        <fullName evidence="4">Sensor domain-containing protein</fullName>
    </recommendedName>
</protein>
<name>A0ABV6E6T6_9ACTN</name>
<dbReference type="Proteomes" id="UP001589698">
    <property type="component" value="Unassembled WGS sequence"/>
</dbReference>
<dbReference type="RefSeq" id="WP_378520240.1">
    <property type="nucleotide sequence ID" value="NZ_CBCSDI010000049.1"/>
</dbReference>
<dbReference type="PROSITE" id="PS51257">
    <property type="entry name" value="PROKAR_LIPOPROTEIN"/>
    <property type="match status" value="1"/>
</dbReference>
<accession>A0ABV6E6T6</accession>
<reference evidence="2 3" key="1">
    <citation type="submission" date="2024-09" db="EMBL/GenBank/DDBJ databases">
        <authorList>
            <person name="Sun Q."/>
            <person name="Mori K."/>
        </authorList>
    </citation>
    <scope>NUCLEOTIDE SEQUENCE [LARGE SCALE GENOMIC DNA]</scope>
    <source>
        <strain evidence="2 3">CCM 8654</strain>
    </source>
</reference>